<dbReference type="EMBL" id="FOVE01000010">
    <property type="protein sequence ID" value="SFN48410.1"/>
    <property type="molecule type" value="Genomic_DNA"/>
</dbReference>
<protein>
    <recommendedName>
        <fullName evidence="5">Competence protein CoiA-like family protein</fullName>
    </recommendedName>
</protein>
<dbReference type="AlphaFoldDB" id="A0A1I4ZEV8"/>
<dbReference type="STRING" id="83765.SAMN05660284_01599"/>
<feature type="domain" description="DUF6035" evidence="1">
    <location>
        <begin position="108"/>
        <end position="281"/>
    </location>
</feature>
<dbReference type="OrthoDB" id="1302950at2"/>
<evidence type="ECO:0008006" key="5">
    <source>
        <dbReference type="Google" id="ProtNLM"/>
    </source>
</evidence>
<gene>
    <name evidence="3" type="ORF">SAMN05660284_01599</name>
</gene>
<dbReference type="Pfam" id="PF19500">
    <property type="entry name" value="DUF6035"/>
    <property type="match status" value="1"/>
</dbReference>
<feature type="domain" description="DUF7830" evidence="2">
    <location>
        <begin position="20"/>
        <end position="93"/>
    </location>
</feature>
<accession>A0A1I4ZEV8</accession>
<reference evidence="4" key="1">
    <citation type="submission" date="2016-10" db="EMBL/GenBank/DDBJ databases">
        <authorList>
            <person name="Varghese N."/>
            <person name="Submissions S."/>
        </authorList>
    </citation>
    <scope>NUCLEOTIDE SEQUENCE [LARGE SCALE GENOMIC DNA]</scope>
    <source>
        <strain evidence="4">DSM 6150</strain>
    </source>
</reference>
<proteinExistence type="predicted"/>
<name>A0A1I4ZEV8_9NEIS</name>
<dbReference type="InterPro" id="IPR057152">
    <property type="entry name" value="DUF7830"/>
</dbReference>
<evidence type="ECO:0000313" key="4">
    <source>
        <dbReference type="Proteomes" id="UP000242869"/>
    </source>
</evidence>
<evidence type="ECO:0000259" key="2">
    <source>
        <dbReference type="Pfam" id="PF25169"/>
    </source>
</evidence>
<dbReference type="Proteomes" id="UP000242869">
    <property type="component" value="Unassembled WGS sequence"/>
</dbReference>
<keyword evidence="4" id="KW-1185">Reference proteome</keyword>
<evidence type="ECO:0000313" key="3">
    <source>
        <dbReference type="EMBL" id="SFN48410.1"/>
    </source>
</evidence>
<dbReference type="Pfam" id="PF25169">
    <property type="entry name" value="DUF7830"/>
    <property type="match status" value="1"/>
</dbReference>
<dbReference type="RefSeq" id="WP_091194156.1">
    <property type="nucleotide sequence ID" value="NZ_FOVE01000010.1"/>
</dbReference>
<evidence type="ECO:0000259" key="1">
    <source>
        <dbReference type="Pfam" id="PF19500"/>
    </source>
</evidence>
<organism evidence="3 4">
    <name type="scientific">Formivibrio citricus</name>
    <dbReference type="NCBI Taxonomy" id="83765"/>
    <lineage>
        <taxon>Bacteria</taxon>
        <taxon>Pseudomonadati</taxon>
        <taxon>Pseudomonadota</taxon>
        <taxon>Betaproteobacteria</taxon>
        <taxon>Neisseriales</taxon>
        <taxon>Chitinibacteraceae</taxon>
        <taxon>Formivibrio</taxon>
    </lineage>
</organism>
<sequence length="454" mass="52394">MDSLCVRNPEIEEVLNLETGQLLTAQAAIGTDYGVAEQFRMRLAEENATDSHQVICPICRVGVYLCVHKTKEFGKRFYFKHRIEDGNCPAITRGALNKDEITARKYNGVKESAAHFRMKEIIAESLAQDPRFSSSPIEIEQVCKGDGGAWRKPDVRAVLDGKIPVVFEIQLSTTFLHVIAERRLFYRQYGALLCWVFQSFDPTDARMTQDDIFYNNNRNLFLASEQTLALSKESQAFMLDCHWQEPRWTASGIEDVWNNAFVTLPELHHDIDNYRVFHFDYDQSRAQQAQDGAKIDLKQRFVQWWSRKNHDLETWRRFQTEFLQYGVLLPQWPDDALGLLSALFSAQAGKPVHWRHAKLISAAHTVVNDYPEVLQPFLAAIAVYGRREQLKQEDTRDAQGLKWERKEKECREAKAQGDARFNRDRAKDPVTAFLFPEVWRKLQAWDASAAQASC</sequence>
<dbReference type="InterPro" id="IPR046099">
    <property type="entry name" value="DUF6035"/>
</dbReference>